<keyword evidence="8" id="KW-0496">Mitochondrion</keyword>
<evidence type="ECO:0000256" key="8">
    <source>
        <dbReference type="ARBA" id="ARBA00023128"/>
    </source>
</evidence>
<sequence>MSSSNTSYNPLRIAAIATGVVATATVSYAIYFDYKRRHDPVFRKKLLRDQRKAAKSTQKEAETGKAVVEAALRRALVLINAQPVPDTPESKEQYFMEQVSQGEALAARSPEFFIASAIAFYKALKVYPAPQELIMIYQKTQPPPVFDLVMELITLEYVTLTGLVAAFRMSGLASSSTSRDPRDGSSDPLLEEIDDASPSQQQAQAQASSQSSSTPSSASGASSASPTSSGSFVVVDDESNQTPAATTTETVEVEVRTTGIVGEDPPEEPLN</sequence>
<dbReference type="GO" id="GO:0016031">
    <property type="term" value="P:tRNA import into mitochondrion"/>
    <property type="evidence" value="ECO:0007669"/>
    <property type="project" value="TreeGrafter"/>
</dbReference>
<proteinExistence type="inferred from homology"/>
<keyword evidence="6" id="KW-0653">Protein transport</keyword>
<evidence type="ECO:0000256" key="1">
    <source>
        <dbReference type="ARBA" id="ARBA00004572"/>
    </source>
</evidence>
<evidence type="ECO:0000256" key="5">
    <source>
        <dbReference type="ARBA" id="ARBA00022787"/>
    </source>
</evidence>
<dbReference type="GO" id="GO:0006886">
    <property type="term" value="P:intracellular protein transport"/>
    <property type="evidence" value="ECO:0007669"/>
    <property type="project" value="InterPro"/>
</dbReference>
<dbReference type="PANTHER" id="PTHR12430:SF0">
    <property type="entry name" value="TRANSLOCASE OF OUTER MITOCHONDRIAL MEMBRANE 20"/>
    <property type="match status" value="1"/>
</dbReference>
<gene>
    <name evidence="12" type="ORF">BZ3500_MVSOF-1268-A1-R1_CHR10-1G02685</name>
</gene>
<keyword evidence="9 11" id="KW-0472">Membrane</keyword>
<dbReference type="GO" id="GO:0005742">
    <property type="term" value="C:mitochondrial outer membrane translocase complex"/>
    <property type="evidence" value="ECO:0007669"/>
    <property type="project" value="InterPro"/>
</dbReference>
<dbReference type="Gene3D" id="1.20.960.10">
    <property type="entry name" value="Mitochondrial outer membrane translocase complex, subunit Tom20 domain"/>
    <property type="match status" value="1"/>
</dbReference>
<dbReference type="GO" id="GO:0006605">
    <property type="term" value="P:protein targeting"/>
    <property type="evidence" value="ECO:0007669"/>
    <property type="project" value="InterPro"/>
</dbReference>
<comment type="subcellular location">
    <subcellularLocation>
        <location evidence="1">Mitochondrion outer membrane</location>
        <topology evidence="1">Single-pass membrane protein</topology>
    </subcellularLocation>
</comment>
<keyword evidence="5" id="KW-1000">Mitochondrion outer membrane</keyword>
<dbReference type="STRING" id="289078.A0A2X0LGL7"/>
<dbReference type="Pfam" id="PF02064">
    <property type="entry name" value="MAS20"/>
    <property type="match status" value="1"/>
</dbReference>
<comment type="similarity">
    <text evidence="2">Belongs to the Tom20 family.</text>
</comment>
<dbReference type="OrthoDB" id="2154253at2759"/>
<dbReference type="InterPro" id="IPR002056">
    <property type="entry name" value="MAS20"/>
</dbReference>
<dbReference type="SUPFAM" id="SSF47157">
    <property type="entry name" value="Mitochondrial import receptor subunit Tom20"/>
    <property type="match status" value="1"/>
</dbReference>
<reference evidence="13" key="1">
    <citation type="submission" date="2016-10" db="EMBL/GenBank/DDBJ databases">
        <authorList>
            <person name="Jeantristanb JTB J.-T."/>
            <person name="Ricardo R."/>
        </authorList>
    </citation>
    <scope>NUCLEOTIDE SEQUENCE [LARGE SCALE GENOMIC DNA]</scope>
</reference>
<evidence type="ECO:0000256" key="9">
    <source>
        <dbReference type="ARBA" id="ARBA00023136"/>
    </source>
</evidence>
<dbReference type="PANTHER" id="PTHR12430">
    <property type="entry name" value="MITOCHONDRIAL IMPORT RECEPTOR SUBUNIT TOM20"/>
    <property type="match status" value="1"/>
</dbReference>
<evidence type="ECO:0000256" key="6">
    <source>
        <dbReference type="ARBA" id="ARBA00022927"/>
    </source>
</evidence>
<keyword evidence="4 11" id="KW-0812">Transmembrane</keyword>
<organism evidence="12 13">
    <name type="scientific">Microbotryum saponariae</name>
    <dbReference type="NCBI Taxonomy" id="289078"/>
    <lineage>
        <taxon>Eukaryota</taxon>
        <taxon>Fungi</taxon>
        <taxon>Dikarya</taxon>
        <taxon>Basidiomycota</taxon>
        <taxon>Pucciniomycotina</taxon>
        <taxon>Microbotryomycetes</taxon>
        <taxon>Microbotryales</taxon>
        <taxon>Microbotryaceae</taxon>
        <taxon>Microbotryum</taxon>
    </lineage>
</organism>
<evidence type="ECO:0000313" key="13">
    <source>
        <dbReference type="Proteomes" id="UP000249723"/>
    </source>
</evidence>
<name>A0A2X0LGL7_9BASI</name>
<feature type="compositionally biased region" description="Low complexity" evidence="10">
    <location>
        <begin position="196"/>
        <end position="231"/>
    </location>
</feature>
<dbReference type="PRINTS" id="PR00351">
    <property type="entry name" value="OM20RECEPTOR"/>
</dbReference>
<keyword evidence="13" id="KW-1185">Reference proteome</keyword>
<dbReference type="GO" id="GO:0030943">
    <property type="term" value="F:mitochondrion targeting sequence binding"/>
    <property type="evidence" value="ECO:0007669"/>
    <property type="project" value="TreeGrafter"/>
</dbReference>
<feature type="transmembrane region" description="Helical" evidence="11">
    <location>
        <begin position="12"/>
        <end position="34"/>
    </location>
</feature>
<evidence type="ECO:0000256" key="2">
    <source>
        <dbReference type="ARBA" id="ARBA00005792"/>
    </source>
</evidence>
<keyword evidence="3" id="KW-0813">Transport</keyword>
<dbReference type="AlphaFoldDB" id="A0A2X0LGL7"/>
<dbReference type="GO" id="GO:0030150">
    <property type="term" value="P:protein import into mitochondrial matrix"/>
    <property type="evidence" value="ECO:0007669"/>
    <property type="project" value="TreeGrafter"/>
</dbReference>
<dbReference type="GO" id="GO:0008320">
    <property type="term" value="F:protein transmembrane transporter activity"/>
    <property type="evidence" value="ECO:0007669"/>
    <property type="project" value="TreeGrafter"/>
</dbReference>
<dbReference type="EMBL" id="FMWP01000116">
    <property type="protein sequence ID" value="SDA01457.1"/>
    <property type="molecule type" value="Genomic_DNA"/>
</dbReference>
<protein>
    <submittedName>
        <fullName evidence="12">BZ3500_MvSof-1268-A1-R1_Chr10-1g02685 protein</fullName>
    </submittedName>
</protein>
<accession>A0A2X0LGL7</accession>
<keyword evidence="7 11" id="KW-1133">Transmembrane helix</keyword>
<evidence type="ECO:0000256" key="3">
    <source>
        <dbReference type="ARBA" id="ARBA00022448"/>
    </source>
</evidence>
<feature type="region of interest" description="Disordered" evidence="10">
    <location>
        <begin position="172"/>
        <end position="271"/>
    </location>
</feature>
<evidence type="ECO:0000256" key="10">
    <source>
        <dbReference type="SAM" id="MobiDB-lite"/>
    </source>
</evidence>
<evidence type="ECO:0000313" key="12">
    <source>
        <dbReference type="EMBL" id="SDA01457.1"/>
    </source>
</evidence>
<dbReference type="Proteomes" id="UP000249723">
    <property type="component" value="Unassembled WGS sequence"/>
</dbReference>
<evidence type="ECO:0000256" key="4">
    <source>
        <dbReference type="ARBA" id="ARBA00022692"/>
    </source>
</evidence>
<evidence type="ECO:0000256" key="7">
    <source>
        <dbReference type="ARBA" id="ARBA00022989"/>
    </source>
</evidence>
<dbReference type="InterPro" id="IPR023392">
    <property type="entry name" value="Tom20_dom_sf"/>
</dbReference>
<evidence type="ECO:0000256" key="11">
    <source>
        <dbReference type="SAM" id="Phobius"/>
    </source>
</evidence>